<gene>
    <name evidence="1" type="ORF">Hamer_G001235</name>
</gene>
<proteinExistence type="predicted"/>
<organism evidence="1 2">
    <name type="scientific">Homarus americanus</name>
    <name type="common">American lobster</name>
    <dbReference type="NCBI Taxonomy" id="6706"/>
    <lineage>
        <taxon>Eukaryota</taxon>
        <taxon>Metazoa</taxon>
        <taxon>Ecdysozoa</taxon>
        <taxon>Arthropoda</taxon>
        <taxon>Crustacea</taxon>
        <taxon>Multicrustacea</taxon>
        <taxon>Malacostraca</taxon>
        <taxon>Eumalacostraca</taxon>
        <taxon>Eucarida</taxon>
        <taxon>Decapoda</taxon>
        <taxon>Pleocyemata</taxon>
        <taxon>Astacidea</taxon>
        <taxon>Nephropoidea</taxon>
        <taxon>Nephropidae</taxon>
        <taxon>Homarus</taxon>
    </lineage>
</organism>
<comment type="caution">
    <text evidence="1">The sequence shown here is derived from an EMBL/GenBank/DDBJ whole genome shotgun (WGS) entry which is preliminary data.</text>
</comment>
<dbReference type="OrthoDB" id="6338861at2759"/>
<accession>A0A8J5N8Q6</accession>
<dbReference type="AlphaFoldDB" id="A0A8J5N8Q6"/>
<dbReference type="EMBL" id="JAHLQT010006108">
    <property type="protein sequence ID" value="KAG7175212.1"/>
    <property type="molecule type" value="Genomic_DNA"/>
</dbReference>
<reference evidence="1" key="1">
    <citation type="journal article" date="2021" name="Sci. Adv.">
        <title>The American lobster genome reveals insights on longevity, neural, and immune adaptations.</title>
        <authorList>
            <person name="Polinski J.M."/>
            <person name="Zimin A.V."/>
            <person name="Clark K.F."/>
            <person name="Kohn A.B."/>
            <person name="Sadowski N."/>
            <person name="Timp W."/>
            <person name="Ptitsyn A."/>
            <person name="Khanna P."/>
            <person name="Romanova D.Y."/>
            <person name="Williams P."/>
            <person name="Greenwood S.J."/>
            <person name="Moroz L.L."/>
            <person name="Walt D.R."/>
            <person name="Bodnar A.G."/>
        </authorList>
    </citation>
    <scope>NUCLEOTIDE SEQUENCE</scope>
    <source>
        <strain evidence="1">GMGI-L3</strain>
    </source>
</reference>
<evidence type="ECO:0000313" key="2">
    <source>
        <dbReference type="Proteomes" id="UP000747542"/>
    </source>
</evidence>
<dbReference type="Proteomes" id="UP000747542">
    <property type="component" value="Unassembled WGS sequence"/>
</dbReference>
<keyword evidence="2" id="KW-1185">Reference proteome</keyword>
<protein>
    <submittedName>
        <fullName evidence="1">Uncharacterized protein</fullName>
    </submittedName>
</protein>
<evidence type="ECO:0000313" key="1">
    <source>
        <dbReference type="EMBL" id="KAG7175212.1"/>
    </source>
</evidence>
<sequence>MAALASRSLPRLLTSLRTTTTLRPHARTPTTRTIISYQGLQGLGQPQKTVEMEIHEEVEEDERTSLHLEALQRWQDEAQRLRELKILPENLASGAQVDSSPCEVVRDLLETLIDEDLIDPRRSWVAKTDY</sequence>
<name>A0A8J5N8Q6_HOMAM</name>